<evidence type="ECO:0000256" key="1">
    <source>
        <dbReference type="ARBA" id="ARBA00004613"/>
    </source>
</evidence>
<feature type="compositionally biased region" description="Pro residues" evidence="5">
    <location>
        <begin position="294"/>
        <end position="309"/>
    </location>
</feature>
<dbReference type="Pfam" id="PF07546">
    <property type="entry name" value="EMI"/>
    <property type="match status" value="1"/>
</dbReference>
<evidence type="ECO:0000256" key="2">
    <source>
        <dbReference type="ARBA" id="ARBA00022525"/>
    </source>
</evidence>
<dbReference type="KEGG" id="emc:129341170"/>
<keyword evidence="2" id="KW-0964">Secreted</keyword>
<evidence type="ECO:0000256" key="3">
    <source>
        <dbReference type="ARBA" id="ARBA00022729"/>
    </source>
</evidence>
<feature type="domain" description="EMI" evidence="7">
    <location>
        <begin position="43"/>
        <end position="116"/>
    </location>
</feature>
<feature type="compositionally biased region" description="Pro residues" evidence="5">
    <location>
        <begin position="335"/>
        <end position="350"/>
    </location>
</feature>
<feature type="compositionally biased region" description="Low complexity" evidence="5">
    <location>
        <begin position="283"/>
        <end position="292"/>
    </location>
</feature>
<dbReference type="Proteomes" id="UP001190640">
    <property type="component" value="Chromosome 13"/>
</dbReference>
<sequence>MDAARRRWPGWPQCLRATLWLCCFLPDSGSGTWGHAGLQYTNRRNWCSYTVTRTVSCHVQNGTYLQRVFQSCRWPMGCTGGSYRTIVRPTYKQAYKTVTALEWKCCPGHTGANCEAESVSYLDAHNAGHGSAPLHRLPVRPATYSGCLNCSKMSELFERLSFLEAKVATLSAAESVPSLGPSRRQSSKGDASADVVALWGSQAAQGSPGDENIKAGSPGPGERLRTAIPGRDGRLAPQGPPGPAGPKGDAGIRGPSGIPGVKGPAGPQGPPGPPGPPGKDGARGFPGEKGFPGLPGPPGPPGPPAPVGPKIPQIPEQRDPLLSNTFIETGVTGPAGPPGLPGPIGPPGPAGKPGSPGHDGIPGLPGADGAAGTPGEKGERGPPGYPGHRGLDGERGEPGPKGEPGEKGSWNQNWDPALVLPPLAPPATTGGSVMRVWQPTGLSHTTTPREAKTRRNEEQPACLLKAEGKHICNRSGLLWGGTQPSASFGLSSRRSSRRGASPLHLGEYLLANSPASYLFDLFLLCKGSVTNAMLCVPGLTVARTKPLCTFYDCLIVLQGELSIPWCYFAGMSSLFPRCTGL</sequence>
<reference evidence="9" key="1">
    <citation type="submission" date="2025-08" db="UniProtKB">
        <authorList>
            <consortium name="RefSeq"/>
        </authorList>
    </citation>
    <scope>IDENTIFICATION</scope>
    <source>
        <tissue evidence="9">Blood</tissue>
    </source>
</reference>
<evidence type="ECO:0000259" key="7">
    <source>
        <dbReference type="PROSITE" id="PS51041"/>
    </source>
</evidence>
<accession>A0AA97KBX3</accession>
<dbReference type="PANTHER" id="PTHR15427">
    <property type="entry name" value="EMILIN ELASTIN MICROFIBRIL INTERFACE-LOCATED PROTEIN ELASTIN MICROFIBRIL INTERFACER"/>
    <property type="match status" value="1"/>
</dbReference>
<evidence type="ECO:0000313" key="9">
    <source>
        <dbReference type="RefSeq" id="XP_054852159.1"/>
    </source>
</evidence>
<proteinExistence type="predicted"/>
<dbReference type="InterPro" id="IPR050392">
    <property type="entry name" value="Collagen/C1q_domain"/>
</dbReference>
<dbReference type="GeneID" id="129341170"/>
<keyword evidence="3 6" id="KW-0732">Signal</keyword>
<feature type="compositionally biased region" description="Basic and acidic residues" evidence="5">
    <location>
        <begin position="389"/>
        <end position="406"/>
    </location>
</feature>
<feature type="signal peptide" evidence="6">
    <location>
        <begin position="1"/>
        <end position="30"/>
    </location>
</feature>
<evidence type="ECO:0000256" key="5">
    <source>
        <dbReference type="SAM" id="MobiDB-lite"/>
    </source>
</evidence>
<dbReference type="AlphaFoldDB" id="A0AA97KBX3"/>
<dbReference type="RefSeq" id="XP_054852159.1">
    <property type="nucleotide sequence ID" value="XM_054996184.1"/>
</dbReference>
<evidence type="ECO:0000256" key="6">
    <source>
        <dbReference type="SAM" id="SignalP"/>
    </source>
</evidence>
<dbReference type="CTD" id="129080"/>
<dbReference type="GO" id="GO:0005581">
    <property type="term" value="C:collagen trimer"/>
    <property type="evidence" value="ECO:0007669"/>
    <property type="project" value="UniProtKB-KW"/>
</dbReference>
<comment type="subcellular location">
    <subcellularLocation>
        <location evidence="1">Secreted</location>
    </subcellularLocation>
</comment>
<feature type="chain" id="PRO_5041694512" evidence="6">
    <location>
        <begin position="31"/>
        <end position="581"/>
    </location>
</feature>
<feature type="compositionally biased region" description="Pro residues" evidence="5">
    <location>
        <begin position="267"/>
        <end position="277"/>
    </location>
</feature>
<keyword evidence="8" id="KW-1185">Reference proteome</keyword>
<dbReference type="PANTHER" id="PTHR15427:SF23">
    <property type="entry name" value="EMI DOMAIN-CONTAINING PROTEIN 1"/>
    <property type="match status" value="1"/>
</dbReference>
<organism evidence="8 9">
    <name type="scientific">Eublepharis macularius</name>
    <name type="common">Leopard gecko</name>
    <name type="synonym">Cyrtodactylus macularius</name>
    <dbReference type="NCBI Taxonomy" id="481883"/>
    <lineage>
        <taxon>Eukaryota</taxon>
        <taxon>Metazoa</taxon>
        <taxon>Chordata</taxon>
        <taxon>Craniata</taxon>
        <taxon>Vertebrata</taxon>
        <taxon>Euteleostomi</taxon>
        <taxon>Lepidosauria</taxon>
        <taxon>Squamata</taxon>
        <taxon>Bifurcata</taxon>
        <taxon>Gekkota</taxon>
        <taxon>Eublepharidae</taxon>
        <taxon>Eublepharinae</taxon>
        <taxon>Eublepharis</taxon>
    </lineage>
</organism>
<evidence type="ECO:0000313" key="8">
    <source>
        <dbReference type="Proteomes" id="UP001190640"/>
    </source>
</evidence>
<dbReference type="InterPro" id="IPR008160">
    <property type="entry name" value="Collagen"/>
</dbReference>
<keyword evidence="4" id="KW-1015">Disulfide bond</keyword>
<feature type="region of interest" description="Disordered" evidence="5">
    <location>
        <begin position="173"/>
        <end position="427"/>
    </location>
</feature>
<gene>
    <name evidence="9" type="primary">EMID1</name>
</gene>
<protein>
    <submittedName>
        <fullName evidence="9">EMI domain-containing protein 1 isoform X1</fullName>
    </submittedName>
</protein>
<dbReference type="Pfam" id="PF01391">
    <property type="entry name" value="Collagen"/>
    <property type="match status" value="2"/>
</dbReference>
<evidence type="ECO:0000256" key="4">
    <source>
        <dbReference type="ARBA" id="ARBA00023157"/>
    </source>
</evidence>
<dbReference type="PROSITE" id="PS51041">
    <property type="entry name" value="EMI"/>
    <property type="match status" value="1"/>
</dbReference>
<dbReference type="InterPro" id="IPR011489">
    <property type="entry name" value="EMI_domain"/>
</dbReference>
<name>A0AA97KBX3_EUBMA</name>